<dbReference type="Proteomes" id="UP000582837">
    <property type="component" value="Unassembled WGS sequence"/>
</dbReference>
<name>A0A841GYJ4_9BACT</name>
<sequence>MSDSPTAERTPMRALYESLSARRRPEDVAETIREVLGDRLSPAEAATLETAARGSLKRVVFGYTSMLEEFARPVGLNRQIARARALFDVAHPLSDDLCAEPGAVEGFVREVGEQIGVSFGATDFRDNRLPSKDRAALGIDLSRRGYNKRFRLVGRMEAKLATLIRELTKRELQIVGKSGLASRLSWEEFSADEDAACFAAYYTARRNLRSEFTIQGQQQAYDNVAEMLLQRCMRNPGANWWVVAHAYPRAHVFSRLSGEQAGQLLGRWFSILQEVAGLLAELWSASTINRATMVVARGNDFTTWNNTAGAWNTARDNWIGLLYALGMEDLLDRTLPGKAMRLIAGDVAAWHQHSGSAPDPNLAVWNELPLPWEVLAGDAECTRATVLAACERHGVDAEKTGWTAPRPQGYAAAFRPTPELVHGVTVANPFLAGFLKRLGYYSGKPKGAATDASM</sequence>
<evidence type="ECO:0000313" key="2">
    <source>
        <dbReference type="Proteomes" id="UP000582837"/>
    </source>
</evidence>
<keyword evidence="2" id="KW-1185">Reference proteome</keyword>
<gene>
    <name evidence="1" type="ORF">HNQ61_002436</name>
</gene>
<protein>
    <submittedName>
        <fullName evidence="1">Uncharacterized protein</fullName>
    </submittedName>
</protein>
<accession>A0A841GYJ4</accession>
<reference evidence="1 2" key="1">
    <citation type="submission" date="2020-08" db="EMBL/GenBank/DDBJ databases">
        <title>Genomic Encyclopedia of Type Strains, Phase IV (KMG-IV): sequencing the most valuable type-strain genomes for metagenomic binning, comparative biology and taxonomic classification.</title>
        <authorList>
            <person name="Goeker M."/>
        </authorList>
    </citation>
    <scope>NUCLEOTIDE SEQUENCE [LARGE SCALE GENOMIC DNA]</scope>
    <source>
        <strain evidence="1 2">DSM 29007</strain>
    </source>
</reference>
<dbReference type="AlphaFoldDB" id="A0A841GYJ4"/>
<evidence type="ECO:0000313" key="1">
    <source>
        <dbReference type="EMBL" id="MBB6070814.1"/>
    </source>
</evidence>
<dbReference type="EMBL" id="JACHIA010000006">
    <property type="protein sequence ID" value="MBB6070814.1"/>
    <property type="molecule type" value="Genomic_DNA"/>
</dbReference>
<comment type="caution">
    <text evidence="1">The sequence shown here is derived from an EMBL/GenBank/DDBJ whole genome shotgun (WGS) entry which is preliminary data.</text>
</comment>
<proteinExistence type="predicted"/>
<organism evidence="1 2">
    <name type="scientific">Longimicrobium terrae</name>
    <dbReference type="NCBI Taxonomy" id="1639882"/>
    <lineage>
        <taxon>Bacteria</taxon>
        <taxon>Pseudomonadati</taxon>
        <taxon>Gemmatimonadota</taxon>
        <taxon>Longimicrobiia</taxon>
        <taxon>Longimicrobiales</taxon>
        <taxon>Longimicrobiaceae</taxon>
        <taxon>Longimicrobium</taxon>
    </lineage>
</organism>
<dbReference type="RefSeq" id="WP_205761307.1">
    <property type="nucleotide sequence ID" value="NZ_JABDTL010000001.1"/>
</dbReference>